<keyword evidence="2" id="KW-1185">Reference proteome</keyword>
<reference evidence="1 2" key="1">
    <citation type="submission" date="2014-07" db="EMBL/GenBank/DDBJ databases">
        <title>Genomic and transcriptomic analysis on Apis cerana provide comprehensive insights into honey bee biology.</title>
        <authorList>
            <person name="Diao Q."/>
            <person name="Sun L."/>
            <person name="Zheng H."/>
            <person name="Zheng H."/>
            <person name="Xu S."/>
            <person name="Wang S."/>
            <person name="Zeng Z."/>
            <person name="Hu F."/>
            <person name="Su S."/>
            <person name="Wu J."/>
        </authorList>
    </citation>
    <scope>NUCLEOTIDE SEQUENCE [LARGE SCALE GENOMIC DNA]</scope>
    <source>
        <tissue evidence="1">Pupae without intestine</tissue>
    </source>
</reference>
<protein>
    <submittedName>
        <fullName evidence="1">Uncharacterized protein</fullName>
    </submittedName>
</protein>
<dbReference type="AlphaFoldDB" id="A0A2A3EMR2"/>
<organism evidence="1 2">
    <name type="scientific">Apis cerana cerana</name>
    <name type="common">Oriental honeybee</name>
    <dbReference type="NCBI Taxonomy" id="94128"/>
    <lineage>
        <taxon>Eukaryota</taxon>
        <taxon>Metazoa</taxon>
        <taxon>Ecdysozoa</taxon>
        <taxon>Arthropoda</taxon>
        <taxon>Hexapoda</taxon>
        <taxon>Insecta</taxon>
        <taxon>Pterygota</taxon>
        <taxon>Neoptera</taxon>
        <taxon>Endopterygota</taxon>
        <taxon>Hymenoptera</taxon>
        <taxon>Apocrita</taxon>
        <taxon>Aculeata</taxon>
        <taxon>Apoidea</taxon>
        <taxon>Anthophila</taxon>
        <taxon>Apidae</taxon>
        <taxon>Apis</taxon>
    </lineage>
</organism>
<dbReference type="Proteomes" id="UP000242457">
    <property type="component" value="Unassembled WGS sequence"/>
</dbReference>
<gene>
    <name evidence="1" type="ORF">APICC_04957</name>
</gene>
<evidence type="ECO:0000313" key="1">
    <source>
        <dbReference type="EMBL" id="PBC32997.1"/>
    </source>
</evidence>
<evidence type="ECO:0000313" key="2">
    <source>
        <dbReference type="Proteomes" id="UP000242457"/>
    </source>
</evidence>
<proteinExistence type="predicted"/>
<sequence>MAGPLLNTVHANSAYSNTLLHSLDSGTKEGQALSKKGDPKLSPLALYQPVFCKRRNQAPKEYTDQTEYVCPDRYESGKILIPSHEWESSLIKLPHMVKDWFSEINARKSICSLPLCIMSSRLFIFREITIALRSNKALNLNDVHQDHAYNAQCLV</sequence>
<dbReference type="EMBL" id="KZ288209">
    <property type="protein sequence ID" value="PBC32997.1"/>
    <property type="molecule type" value="Genomic_DNA"/>
</dbReference>
<name>A0A2A3EMR2_APICC</name>
<accession>A0A2A3EMR2</accession>